<evidence type="ECO:0000256" key="1">
    <source>
        <dbReference type="SAM" id="MobiDB-lite"/>
    </source>
</evidence>
<feature type="compositionally biased region" description="Basic and acidic residues" evidence="1">
    <location>
        <begin position="268"/>
        <end position="285"/>
    </location>
</feature>
<feature type="region of interest" description="Disordered" evidence="1">
    <location>
        <begin position="234"/>
        <end position="297"/>
    </location>
</feature>
<dbReference type="RefSeq" id="WP_148812742.1">
    <property type="nucleotide sequence ID" value="NZ_VSZI01000001.1"/>
</dbReference>
<dbReference type="EMBL" id="VSZI01000001">
    <property type="protein sequence ID" value="TYR20808.1"/>
    <property type="molecule type" value="Genomic_DNA"/>
</dbReference>
<accession>A0A2W5D175</accession>
<feature type="region of interest" description="Disordered" evidence="1">
    <location>
        <begin position="121"/>
        <end position="140"/>
    </location>
</feature>
<sequence>MFTRKTSTAGKCAAAVATLGLVATGLAGQAQADTLNDHYPETPKTNVDLPIVNTYHGSDHIKANILNPRPVCNSGEDFRTVVYKVKDNFTPAGTISATNGTADTIPLTQDLSKSQSIQLSVKGDRTSTTTANLGGGASGDKGNVSTGITYSLAKTLGFEASYSLSWEVGQSIGPYDVPAGKTGEATYGFRTITMTGTQQYCKPNGTWSTPRSWTALTPIKNQVNVKLYENPAGAAEGAKVEEGTEPQGEPVEVQEDAKPTEGEAPEAVTKEAEPEKAAQAEEIAAKSETTTLEEEEA</sequence>
<dbReference type="EMBL" id="QFNY01000099">
    <property type="protein sequence ID" value="PZP01006.1"/>
    <property type="molecule type" value="Genomic_DNA"/>
</dbReference>
<reference evidence="3 5" key="1">
    <citation type="submission" date="2017-11" db="EMBL/GenBank/DDBJ databases">
        <title>Infants hospitalized years apart are colonized by the same room-sourced microbial strains.</title>
        <authorList>
            <person name="Brooks B."/>
            <person name="Olm M.R."/>
            <person name="Firek B.A."/>
            <person name="Baker R."/>
            <person name="Thomas B.C."/>
            <person name="Morowitz M.J."/>
            <person name="Banfield J.F."/>
        </authorList>
    </citation>
    <scope>NUCLEOTIDE SEQUENCE [LARGE SCALE GENOMIC DNA]</scope>
    <source>
        <strain evidence="3">S2_012_000_R3_87</strain>
    </source>
</reference>
<feature type="chain" id="PRO_5036057735" description="Secreted protein" evidence="2">
    <location>
        <begin position="33"/>
        <end position="297"/>
    </location>
</feature>
<evidence type="ECO:0000313" key="5">
    <source>
        <dbReference type="Proteomes" id="UP000249451"/>
    </source>
</evidence>
<comment type="caution">
    <text evidence="3">The sequence shown here is derived from an EMBL/GenBank/DDBJ whole genome shotgun (WGS) entry which is preliminary data.</text>
</comment>
<feature type="signal peptide" evidence="2">
    <location>
        <begin position="1"/>
        <end position="32"/>
    </location>
</feature>
<evidence type="ECO:0008006" key="7">
    <source>
        <dbReference type="Google" id="ProtNLM"/>
    </source>
</evidence>
<evidence type="ECO:0000313" key="3">
    <source>
        <dbReference type="EMBL" id="PZP01006.1"/>
    </source>
</evidence>
<evidence type="ECO:0000256" key="2">
    <source>
        <dbReference type="SAM" id="SignalP"/>
    </source>
</evidence>
<organism evidence="3 5">
    <name type="scientific">Corynebacterium urealyticum</name>
    <dbReference type="NCBI Taxonomy" id="43771"/>
    <lineage>
        <taxon>Bacteria</taxon>
        <taxon>Bacillati</taxon>
        <taxon>Actinomycetota</taxon>
        <taxon>Actinomycetes</taxon>
        <taxon>Mycobacteriales</taxon>
        <taxon>Corynebacteriaceae</taxon>
        <taxon>Corynebacterium</taxon>
    </lineage>
</organism>
<gene>
    <name evidence="3" type="ORF">DI609_05225</name>
    <name evidence="4" type="ORF">FYJ87_07800</name>
</gene>
<dbReference type="Proteomes" id="UP000324726">
    <property type="component" value="Unassembled WGS sequence"/>
</dbReference>
<name>A0A2W5D175_9CORY</name>
<evidence type="ECO:0000313" key="6">
    <source>
        <dbReference type="Proteomes" id="UP000324726"/>
    </source>
</evidence>
<dbReference type="AlphaFoldDB" id="A0A2W5D175"/>
<proteinExistence type="predicted"/>
<reference evidence="4 6" key="2">
    <citation type="submission" date="2019-08" db="EMBL/GenBank/DDBJ databases">
        <title>Draft genome of C. urealyticum strain VH4248.</title>
        <authorList>
            <person name="Navas J."/>
        </authorList>
    </citation>
    <scope>NUCLEOTIDE SEQUENCE [LARGE SCALE GENOMIC DNA]</scope>
    <source>
        <strain evidence="4 6">VH4248</strain>
    </source>
</reference>
<dbReference type="Proteomes" id="UP000249451">
    <property type="component" value="Unassembled WGS sequence"/>
</dbReference>
<keyword evidence="2" id="KW-0732">Signal</keyword>
<evidence type="ECO:0000313" key="4">
    <source>
        <dbReference type="EMBL" id="TYR20808.1"/>
    </source>
</evidence>
<protein>
    <recommendedName>
        <fullName evidence="7">Secreted protein</fullName>
    </recommendedName>
</protein>